<proteinExistence type="predicted"/>
<protein>
    <submittedName>
        <fullName evidence="1">Uncharacterized protein</fullName>
    </submittedName>
</protein>
<organism evidence="1 2">
    <name type="scientific">Pseudoalteromonas caenipelagi</name>
    <dbReference type="NCBI Taxonomy" id="2726988"/>
    <lineage>
        <taxon>Bacteria</taxon>
        <taxon>Pseudomonadati</taxon>
        <taxon>Pseudomonadota</taxon>
        <taxon>Gammaproteobacteria</taxon>
        <taxon>Alteromonadales</taxon>
        <taxon>Pseudoalteromonadaceae</taxon>
        <taxon>Pseudoalteromonas</taxon>
    </lineage>
</organism>
<sequence length="127" mass="14262">MKRQNTLILLCVCLQVGCKHNLPFVTHKALLTNTSPAVKKRIQDAVVKLKGGVTPQLADNVFMISSTLMLEQGMNKPGYEPILGEHDISVTRLELQIRNGQCVLYYPKKDKYIELNNIQCKAVTSIH</sequence>
<evidence type="ECO:0000313" key="1">
    <source>
        <dbReference type="EMBL" id="NOU52885.1"/>
    </source>
</evidence>
<gene>
    <name evidence="1" type="ORF">HG263_20490</name>
</gene>
<dbReference type="Proteomes" id="UP000586305">
    <property type="component" value="Unassembled WGS sequence"/>
</dbReference>
<reference evidence="1 2" key="1">
    <citation type="submission" date="2020-04" db="EMBL/GenBank/DDBJ databases">
        <title>Pseudoalteromonas caenipelagi sp. nov., isolated from a tidal flat.</title>
        <authorList>
            <person name="Park S."/>
            <person name="Yoon J.-H."/>
        </authorList>
    </citation>
    <scope>NUCLEOTIDE SEQUENCE [LARGE SCALE GENOMIC DNA]</scope>
    <source>
        <strain evidence="1 2">JBTF-M23</strain>
    </source>
</reference>
<name>A0A849VHX7_9GAMM</name>
<dbReference type="EMBL" id="JABBPG010000013">
    <property type="protein sequence ID" value="NOU52885.1"/>
    <property type="molecule type" value="Genomic_DNA"/>
</dbReference>
<evidence type="ECO:0000313" key="2">
    <source>
        <dbReference type="Proteomes" id="UP000586305"/>
    </source>
</evidence>
<keyword evidence="2" id="KW-1185">Reference proteome</keyword>
<dbReference type="AlphaFoldDB" id="A0A849VHX7"/>
<accession>A0A849VHX7</accession>
<dbReference type="RefSeq" id="WP_171627938.1">
    <property type="nucleotide sequence ID" value="NZ_JABBPG010000013.1"/>
</dbReference>
<comment type="caution">
    <text evidence="1">The sequence shown here is derived from an EMBL/GenBank/DDBJ whole genome shotgun (WGS) entry which is preliminary data.</text>
</comment>